<protein>
    <recommendedName>
        <fullName evidence="7">C2H2-type domain-containing protein</fullName>
    </recommendedName>
</protein>
<evidence type="ECO:0000256" key="6">
    <source>
        <dbReference type="SAM" id="MobiDB-lite"/>
    </source>
</evidence>
<feature type="region of interest" description="Disordered" evidence="6">
    <location>
        <begin position="232"/>
        <end position="279"/>
    </location>
</feature>
<dbReference type="AlphaFoldDB" id="G0PJD2"/>
<accession>G0PJD2</accession>
<organism evidence="9">
    <name type="scientific">Caenorhabditis brenneri</name>
    <name type="common">Nematode worm</name>
    <dbReference type="NCBI Taxonomy" id="135651"/>
    <lineage>
        <taxon>Eukaryota</taxon>
        <taxon>Metazoa</taxon>
        <taxon>Ecdysozoa</taxon>
        <taxon>Nematoda</taxon>
        <taxon>Chromadorea</taxon>
        <taxon>Rhabditida</taxon>
        <taxon>Rhabditina</taxon>
        <taxon>Rhabditomorpha</taxon>
        <taxon>Rhabditoidea</taxon>
        <taxon>Rhabditidae</taxon>
        <taxon>Peloderinae</taxon>
        <taxon>Caenorhabditis</taxon>
    </lineage>
</organism>
<proteinExistence type="inferred from homology"/>
<feature type="compositionally biased region" description="Low complexity" evidence="6">
    <location>
        <begin position="311"/>
        <end position="327"/>
    </location>
</feature>
<evidence type="ECO:0000259" key="7">
    <source>
        <dbReference type="PROSITE" id="PS50157"/>
    </source>
</evidence>
<dbReference type="PANTHER" id="PTHR12522:SF4">
    <property type="entry name" value="ZINC FINGER PROTEIN ELBOW"/>
    <property type="match status" value="1"/>
</dbReference>
<dbReference type="GO" id="GO:0045892">
    <property type="term" value="P:negative regulation of DNA-templated transcription"/>
    <property type="evidence" value="ECO:0007669"/>
    <property type="project" value="TreeGrafter"/>
</dbReference>
<gene>
    <name evidence="8" type="ORF">CAEBREN_16778</name>
</gene>
<dbReference type="eggNOG" id="ENOG502TG3K">
    <property type="taxonomic scope" value="Eukaryota"/>
</dbReference>
<dbReference type="OrthoDB" id="5874052at2759"/>
<dbReference type="PROSITE" id="PS50157">
    <property type="entry name" value="ZINC_FINGER_C2H2_2"/>
    <property type="match status" value="1"/>
</dbReference>
<keyword evidence="9" id="KW-1185">Reference proteome</keyword>
<evidence type="ECO:0000256" key="2">
    <source>
        <dbReference type="ARBA" id="ARBA00022723"/>
    </source>
</evidence>
<feature type="compositionally biased region" description="Low complexity" evidence="6">
    <location>
        <begin position="40"/>
        <end position="50"/>
    </location>
</feature>
<feature type="region of interest" description="Disordered" evidence="6">
    <location>
        <begin position="1"/>
        <end position="104"/>
    </location>
</feature>
<dbReference type="EMBL" id="GL380676">
    <property type="protein sequence ID" value="EGT59238.1"/>
    <property type="molecule type" value="Genomic_DNA"/>
</dbReference>
<evidence type="ECO:0000256" key="4">
    <source>
        <dbReference type="ARBA" id="ARBA00022833"/>
    </source>
</evidence>
<evidence type="ECO:0000256" key="1">
    <source>
        <dbReference type="ARBA" id="ARBA00010144"/>
    </source>
</evidence>
<sequence length="382" mass="40263">MVSTHSSQYITDFTPVPAEPGKSPLALLAKTCETIGLPEGSGSKKSASSSPQEKKDDASKIHHHHRSLMMDQQQSSTKQSSKSSPRSTPQSKEPTLTFPGLPKPSFPMGMPPMGFNPFFNPMMAAAAHYQMPMGFPGAFPMGPAGFAMGAAAANRMPCPFAMMRQPCQNPACLQCPSSSNAAKNGQMSAEMMAQFAAHPLFSMYAGMMPGVPTSSYQALLAASASAAAASAATSPTDYSMSKPSTSTPSTSEAKPSKTPPASSTSKTPQKPSATPTKSRFPCNWVDSDVACGKVFEEESELTNHVKKMHAPSPSSSSTSSEPSTSSTGKAPRSSTTTPQRFNPYGKPVPTMVPPMGMNMNLLPFSLQAMYGSRLMPTVATHQ</sequence>
<dbReference type="PANTHER" id="PTHR12522">
    <property type="entry name" value="ZINC-FINGER PROTEIN NOLZ1-RELATED"/>
    <property type="match status" value="1"/>
</dbReference>
<comment type="similarity">
    <text evidence="1">Belongs to the Elbow/Noc family.</text>
</comment>
<feature type="compositionally biased region" description="Low complexity" evidence="6">
    <location>
        <begin position="259"/>
        <end position="278"/>
    </location>
</feature>
<keyword evidence="3 5" id="KW-0863">Zinc-finger</keyword>
<dbReference type="InParanoid" id="G0PJD2"/>
<name>G0PJD2_CAEBE</name>
<evidence type="ECO:0000313" key="8">
    <source>
        <dbReference type="EMBL" id="EGT59238.1"/>
    </source>
</evidence>
<feature type="domain" description="C2H2-type" evidence="7">
    <location>
        <begin position="280"/>
        <end position="314"/>
    </location>
</feature>
<dbReference type="InterPro" id="IPR013087">
    <property type="entry name" value="Znf_C2H2_type"/>
</dbReference>
<keyword evidence="4" id="KW-0862">Zinc</keyword>
<dbReference type="Proteomes" id="UP000008068">
    <property type="component" value="Unassembled WGS sequence"/>
</dbReference>
<dbReference type="GO" id="GO:0008270">
    <property type="term" value="F:zinc ion binding"/>
    <property type="evidence" value="ECO:0007669"/>
    <property type="project" value="UniProtKB-KW"/>
</dbReference>
<evidence type="ECO:0000313" key="9">
    <source>
        <dbReference type="Proteomes" id="UP000008068"/>
    </source>
</evidence>
<dbReference type="FunCoup" id="G0PJD2">
    <property type="interactions" value="282"/>
</dbReference>
<evidence type="ECO:0000256" key="5">
    <source>
        <dbReference type="PROSITE-ProRule" id="PRU00042"/>
    </source>
</evidence>
<dbReference type="STRING" id="135651.G0PJD2"/>
<feature type="region of interest" description="Disordered" evidence="6">
    <location>
        <begin position="302"/>
        <end position="346"/>
    </location>
</feature>
<dbReference type="HOGENOM" id="CLU_726251_0_0_1"/>
<dbReference type="GO" id="GO:0005634">
    <property type="term" value="C:nucleus"/>
    <property type="evidence" value="ECO:0007669"/>
    <property type="project" value="TreeGrafter"/>
</dbReference>
<feature type="compositionally biased region" description="Low complexity" evidence="6">
    <location>
        <begin position="239"/>
        <end position="253"/>
    </location>
</feature>
<feature type="compositionally biased region" description="Low complexity" evidence="6">
    <location>
        <begin position="72"/>
        <end position="91"/>
    </location>
</feature>
<reference evidence="9" key="1">
    <citation type="submission" date="2011-07" db="EMBL/GenBank/DDBJ databases">
        <authorList>
            <consortium name="Caenorhabditis brenneri Sequencing and Analysis Consortium"/>
            <person name="Wilson R.K."/>
        </authorList>
    </citation>
    <scope>NUCLEOTIDE SEQUENCE [LARGE SCALE GENOMIC DNA]</scope>
    <source>
        <strain evidence="9">PB2801</strain>
    </source>
</reference>
<dbReference type="InterPro" id="IPR051520">
    <property type="entry name" value="Elbow/Noc_ZnFinger"/>
</dbReference>
<feature type="compositionally biased region" description="Polar residues" evidence="6">
    <location>
        <begin position="1"/>
        <end position="11"/>
    </location>
</feature>
<keyword evidence="2" id="KW-0479">Metal-binding</keyword>
<evidence type="ECO:0000256" key="3">
    <source>
        <dbReference type="ARBA" id="ARBA00022771"/>
    </source>
</evidence>